<evidence type="ECO:0000313" key="3">
    <source>
        <dbReference type="Proteomes" id="UP001501455"/>
    </source>
</evidence>
<reference evidence="3" key="1">
    <citation type="journal article" date="2019" name="Int. J. Syst. Evol. Microbiol.">
        <title>The Global Catalogue of Microorganisms (GCM) 10K type strain sequencing project: providing services to taxonomists for standard genome sequencing and annotation.</title>
        <authorList>
            <consortium name="The Broad Institute Genomics Platform"/>
            <consortium name="The Broad Institute Genome Sequencing Center for Infectious Disease"/>
            <person name="Wu L."/>
            <person name="Ma J."/>
        </authorList>
    </citation>
    <scope>NUCLEOTIDE SEQUENCE [LARGE SCALE GENOMIC DNA]</scope>
    <source>
        <strain evidence="3">JCM 4816</strain>
    </source>
</reference>
<gene>
    <name evidence="2" type="ORF">GCM10019016_046790</name>
</gene>
<dbReference type="EMBL" id="BAAAXF010000035">
    <property type="protein sequence ID" value="GAA3497576.1"/>
    <property type="molecule type" value="Genomic_DNA"/>
</dbReference>
<evidence type="ECO:0008006" key="4">
    <source>
        <dbReference type="Google" id="ProtNLM"/>
    </source>
</evidence>
<name>A0ABP6TU03_9ACTN</name>
<organism evidence="2 3">
    <name type="scientific">Streptomyces prasinosporus</name>
    <dbReference type="NCBI Taxonomy" id="68256"/>
    <lineage>
        <taxon>Bacteria</taxon>
        <taxon>Bacillati</taxon>
        <taxon>Actinomycetota</taxon>
        <taxon>Actinomycetes</taxon>
        <taxon>Kitasatosporales</taxon>
        <taxon>Streptomycetaceae</taxon>
        <taxon>Streptomyces</taxon>
        <taxon>Streptomyces albogriseolus group</taxon>
    </lineage>
</organism>
<dbReference type="InterPro" id="IPR008407">
    <property type="entry name" value="Brnchd-chn_aa_trnsp_AzlD"/>
</dbReference>
<keyword evidence="3" id="KW-1185">Reference proteome</keyword>
<keyword evidence="1" id="KW-0812">Transmembrane</keyword>
<sequence length="170" mass="17082">MFLALLAPMLRTGTERAVAALAVLLGLGLLPVLPAGVPVLVAALAAPVVLWAHGPQERVPRTREGGGAVNIWLAIGLTVVGCYAVKLVGLLVPAGVLERPLVRRLAALLPVALLAALTAQQAFADGRALVLDARAAGLVAAAVALLLRAPFLLVVAAAVLVTAGVRALGG</sequence>
<feature type="transmembrane region" description="Helical" evidence="1">
    <location>
        <begin position="105"/>
        <end position="123"/>
    </location>
</feature>
<protein>
    <recommendedName>
        <fullName evidence="4">Branched-chain amino acid transporter AzlD</fullName>
    </recommendedName>
</protein>
<evidence type="ECO:0000313" key="2">
    <source>
        <dbReference type="EMBL" id="GAA3497576.1"/>
    </source>
</evidence>
<keyword evidence="1" id="KW-1133">Transmembrane helix</keyword>
<comment type="caution">
    <text evidence="2">The sequence shown here is derived from an EMBL/GenBank/DDBJ whole genome shotgun (WGS) entry which is preliminary data.</text>
</comment>
<evidence type="ECO:0000256" key="1">
    <source>
        <dbReference type="SAM" id="Phobius"/>
    </source>
</evidence>
<dbReference type="Pfam" id="PF05437">
    <property type="entry name" value="AzlD"/>
    <property type="match status" value="1"/>
</dbReference>
<feature type="transmembrane region" description="Helical" evidence="1">
    <location>
        <begin position="69"/>
        <end position="93"/>
    </location>
</feature>
<accession>A0ABP6TU03</accession>
<proteinExistence type="predicted"/>
<keyword evidence="1" id="KW-0472">Membrane</keyword>
<dbReference type="Proteomes" id="UP001501455">
    <property type="component" value="Unassembled WGS sequence"/>
</dbReference>
<feature type="transmembrane region" description="Helical" evidence="1">
    <location>
        <begin position="135"/>
        <end position="165"/>
    </location>
</feature>